<protein>
    <submittedName>
        <fullName evidence="2">Uncharacterized protein</fullName>
    </submittedName>
</protein>
<accession>I8XWZ7</accession>
<dbReference type="RefSeq" id="WP_007483097.1">
    <property type="nucleotide sequence ID" value="NZ_JH724314.1"/>
</dbReference>
<dbReference type="STRING" id="997884.HMPREF1068_00295"/>
<proteinExistence type="predicted"/>
<evidence type="ECO:0000313" key="2">
    <source>
        <dbReference type="EMBL" id="EIY54582.1"/>
    </source>
</evidence>
<feature type="region of interest" description="Disordered" evidence="1">
    <location>
        <begin position="26"/>
        <end position="59"/>
    </location>
</feature>
<name>I8XWZ7_9BACE</name>
<evidence type="ECO:0000313" key="3">
    <source>
        <dbReference type="Proteomes" id="UP000003089"/>
    </source>
</evidence>
<organism evidence="2 3">
    <name type="scientific">Bacteroides nordii CL02T12C05</name>
    <dbReference type="NCBI Taxonomy" id="997884"/>
    <lineage>
        <taxon>Bacteria</taxon>
        <taxon>Pseudomonadati</taxon>
        <taxon>Bacteroidota</taxon>
        <taxon>Bacteroidia</taxon>
        <taxon>Bacteroidales</taxon>
        <taxon>Bacteroidaceae</taxon>
        <taxon>Bacteroides</taxon>
    </lineage>
</organism>
<dbReference type="AlphaFoldDB" id="I8XWZ7"/>
<dbReference type="HOGENOM" id="CLU_2950669_0_0_10"/>
<evidence type="ECO:0000256" key="1">
    <source>
        <dbReference type="SAM" id="MobiDB-lite"/>
    </source>
</evidence>
<sequence length="59" mass="7075">MNFIIGTIIFLILCLGINSFLNDISSSSKEKKRKEEDEELKQRLHDEDKYDNDYRKRHS</sequence>
<gene>
    <name evidence="2" type="ORF">HMPREF1068_00295</name>
</gene>
<dbReference type="Proteomes" id="UP000003089">
    <property type="component" value="Unassembled WGS sequence"/>
</dbReference>
<feature type="compositionally biased region" description="Basic and acidic residues" evidence="1">
    <location>
        <begin position="40"/>
        <end position="59"/>
    </location>
</feature>
<dbReference type="EMBL" id="AGXS01000003">
    <property type="protein sequence ID" value="EIY54582.1"/>
    <property type="molecule type" value="Genomic_DNA"/>
</dbReference>
<dbReference type="PATRIC" id="fig|997884.3.peg.317"/>
<reference evidence="2 3" key="1">
    <citation type="submission" date="2012-02" db="EMBL/GenBank/DDBJ databases">
        <title>The Genome Sequence of Bacteroides nordii CL02T12C05.</title>
        <authorList>
            <consortium name="The Broad Institute Genome Sequencing Platform"/>
            <person name="Earl A."/>
            <person name="Ward D."/>
            <person name="Feldgarden M."/>
            <person name="Gevers D."/>
            <person name="Zitomersky N.L."/>
            <person name="Coyne M.J."/>
            <person name="Comstock L.E."/>
            <person name="Young S.K."/>
            <person name="Zeng Q."/>
            <person name="Gargeya S."/>
            <person name="Fitzgerald M."/>
            <person name="Haas B."/>
            <person name="Abouelleil A."/>
            <person name="Alvarado L."/>
            <person name="Arachchi H.M."/>
            <person name="Berlin A."/>
            <person name="Chapman S.B."/>
            <person name="Gearin G."/>
            <person name="Goldberg J."/>
            <person name="Griggs A."/>
            <person name="Gujja S."/>
            <person name="Hansen M."/>
            <person name="Heiman D."/>
            <person name="Howarth C."/>
            <person name="Larimer J."/>
            <person name="Lui A."/>
            <person name="MacDonald P.J.P."/>
            <person name="McCowen C."/>
            <person name="Montmayeur A."/>
            <person name="Murphy C."/>
            <person name="Neiman D."/>
            <person name="Pearson M."/>
            <person name="Priest M."/>
            <person name="Roberts A."/>
            <person name="Saif S."/>
            <person name="Shea T."/>
            <person name="Sisk P."/>
            <person name="Stolte C."/>
            <person name="Sykes S."/>
            <person name="Wortman J."/>
            <person name="Nusbaum C."/>
            <person name="Birren B."/>
        </authorList>
    </citation>
    <scope>NUCLEOTIDE SEQUENCE [LARGE SCALE GENOMIC DNA]</scope>
    <source>
        <strain evidence="2 3">CL02T12C05</strain>
    </source>
</reference>
<comment type="caution">
    <text evidence="2">The sequence shown here is derived from an EMBL/GenBank/DDBJ whole genome shotgun (WGS) entry which is preliminary data.</text>
</comment>
<keyword evidence="3" id="KW-1185">Reference proteome</keyword>